<dbReference type="AlphaFoldDB" id="A0A930VY97"/>
<dbReference type="HAMAP" id="MF_01197">
    <property type="entry name" value="SepF"/>
    <property type="match status" value="1"/>
</dbReference>
<dbReference type="InterPro" id="IPR007561">
    <property type="entry name" value="Cell_div_SepF/SepF-rel"/>
</dbReference>
<dbReference type="Proteomes" id="UP000698335">
    <property type="component" value="Unassembled WGS sequence"/>
</dbReference>
<keyword evidence="2 5" id="KW-0717">Septation</keyword>
<keyword evidence="5" id="KW-0963">Cytoplasm</keyword>
<evidence type="ECO:0000256" key="4">
    <source>
        <dbReference type="ARBA" id="ARBA00044936"/>
    </source>
</evidence>
<evidence type="ECO:0000256" key="1">
    <source>
        <dbReference type="ARBA" id="ARBA00022618"/>
    </source>
</evidence>
<evidence type="ECO:0000256" key="2">
    <source>
        <dbReference type="ARBA" id="ARBA00023210"/>
    </source>
</evidence>
<comment type="similarity">
    <text evidence="5">Belongs to the SepF family.</text>
</comment>
<protein>
    <recommendedName>
        <fullName evidence="5">Cell division protein SepF</fullName>
    </recommendedName>
</protein>
<dbReference type="GO" id="GO:0043093">
    <property type="term" value="P:FtsZ-dependent cytokinesis"/>
    <property type="evidence" value="ECO:0007669"/>
    <property type="project" value="UniProtKB-UniRule"/>
</dbReference>
<proteinExistence type="inferred from homology"/>
<comment type="function">
    <text evidence="4 5">Cell division protein that is part of the divisome complex and is recruited early to the Z-ring. Probably stimulates Z-ring formation, perhaps through the cross-linking of FtsZ protofilaments. Its function overlaps with FtsA.</text>
</comment>
<dbReference type="PANTHER" id="PTHR35798:SF1">
    <property type="entry name" value="CELL DIVISION PROTEIN SEPF"/>
    <property type="match status" value="1"/>
</dbReference>
<feature type="compositionally biased region" description="Low complexity" evidence="6">
    <location>
        <begin position="76"/>
        <end position="94"/>
    </location>
</feature>
<comment type="caution">
    <text evidence="7">The sequence shown here is derived from an EMBL/GenBank/DDBJ whole genome shotgun (WGS) entry which is preliminary data.</text>
</comment>
<gene>
    <name evidence="5" type="primary">sepF</name>
    <name evidence="7" type="ORF">HXK26_05205</name>
</gene>
<evidence type="ECO:0000256" key="6">
    <source>
        <dbReference type="SAM" id="MobiDB-lite"/>
    </source>
</evidence>
<dbReference type="InterPro" id="IPR038594">
    <property type="entry name" value="SepF-like_sf"/>
</dbReference>
<dbReference type="GO" id="GO:0000917">
    <property type="term" value="P:division septum assembly"/>
    <property type="evidence" value="ECO:0007669"/>
    <property type="project" value="UniProtKB-KW"/>
</dbReference>
<dbReference type="GO" id="GO:0005737">
    <property type="term" value="C:cytoplasm"/>
    <property type="evidence" value="ECO:0007669"/>
    <property type="project" value="UniProtKB-SubCell"/>
</dbReference>
<feature type="compositionally biased region" description="Acidic residues" evidence="6">
    <location>
        <begin position="15"/>
        <end position="31"/>
    </location>
</feature>
<evidence type="ECO:0000313" key="7">
    <source>
        <dbReference type="EMBL" id="MBF4808074.1"/>
    </source>
</evidence>
<dbReference type="InterPro" id="IPR023052">
    <property type="entry name" value="Cell_div_SepF"/>
</dbReference>
<dbReference type="Pfam" id="PF04472">
    <property type="entry name" value="SepF"/>
    <property type="match status" value="1"/>
</dbReference>
<organism evidence="7 8">
    <name type="scientific">Lancefieldella rimae</name>
    <dbReference type="NCBI Taxonomy" id="1383"/>
    <lineage>
        <taxon>Bacteria</taxon>
        <taxon>Bacillati</taxon>
        <taxon>Actinomycetota</taxon>
        <taxon>Coriobacteriia</taxon>
        <taxon>Coriobacteriales</taxon>
        <taxon>Atopobiaceae</taxon>
        <taxon>Lancefieldella</taxon>
    </lineage>
</organism>
<comment type="subunit">
    <text evidence="5">Homodimer. Interacts with FtsZ.</text>
</comment>
<name>A0A930VY97_9ACTN</name>
<dbReference type="Gene3D" id="3.30.110.150">
    <property type="entry name" value="SepF-like protein"/>
    <property type="match status" value="1"/>
</dbReference>
<evidence type="ECO:0000313" key="8">
    <source>
        <dbReference type="Proteomes" id="UP000698335"/>
    </source>
</evidence>
<evidence type="ECO:0000256" key="5">
    <source>
        <dbReference type="HAMAP-Rule" id="MF_01197"/>
    </source>
</evidence>
<evidence type="ECO:0000256" key="3">
    <source>
        <dbReference type="ARBA" id="ARBA00023306"/>
    </source>
</evidence>
<reference evidence="7" key="1">
    <citation type="submission" date="2020-04" db="EMBL/GenBank/DDBJ databases">
        <title>Deep metagenomics examines the oral microbiome during advanced dental caries in children, revealing novel taxa and co-occurrences with host molecules.</title>
        <authorList>
            <person name="Baker J.L."/>
            <person name="Morton J.T."/>
            <person name="Dinis M."/>
            <person name="Alvarez R."/>
            <person name="Tran N.C."/>
            <person name="Knight R."/>
            <person name="Edlund A."/>
        </authorList>
    </citation>
    <scope>NUCLEOTIDE SEQUENCE</scope>
    <source>
        <strain evidence="7">JCVI_38_bin.5</strain>
    </source>
</reference>
<feature type="compositionally biased region" description="Basic and acidic residues" evidence="6">
    <location>
        <begin position="1"/>
        <end position="11"/>
    </location>
</feature>
<feature type="region of interest" description="Disordered" evidence="6">
    <location>
        <begin position="1"/>
        <end position="98"/>
    </location>
</feature>
<dbReference type="PANTHER" id="PTHR35798">
    <property type="entry name" value="CELL DIVISION PROTEIN SEPF"/>
    <property type="match status" value="1"/>
</dbReference>
<comment type="subcellular location">
    <subcellularLocation>
        <location evidence="5">Cytoplasm</location>
    </subcellularLocation>
    <text evidence="5">Localizes to the division site, in a FtsZ-dependent manner.</text>
</comment>
<sequence length="204" mass="22508">MGFLDTLRERFGGAQDDEYYDDEYYEDDEYGEGNAGQPHVRETGSSNRLLGNPSRPEAESVSVYTRSGRPVSVTPAASYEQQRSQSRAQASAAAPMQTSNTLNFQQASRVRSGQLPPYVLRPVSYEDVQSVVRRVRTGQPVVLVLKNTNTEVAKRILDFSFGFSYGIEGSVEEIGERVFVVLPQGTQLSQADLDKLAADGDITK</sequence>
<keyword evidence="3 5" id="KW-0131">Cell cycle</keyword>
<accession>A0A930VY97</accession>
<dbReference type="EMBL" id="JABZGW010000217">
    <property type="protein sequence ID" value="MBF4808074.1"/>
    <property type="molecule type" value="Genomic_DNA"/>
</dbReference>
<keyword evidence="1 5" id="KW-0132">Cell division</keyword>